<dbReference type="PANTHER" id="PTHR46797">
    <property type="entry name" value="HTH-TYPE TRANSCRIPTIONAL REGULATOR"/>
    <property type="match status" value="1"/>
</dbReference>
<dbReference type="GO" id="GO:0003700">
    <property type="term" value="F:DNA-binding transcription factor activity"/>
    <property type="evidence" value="ECO:0007669"/>
    <property type="project" value="TreeGrafter"/>
</dbReference>
<proteinExistence type="predicted"/>
<dbReference type="PROSITE" id="PS50943">
    <property type="entry name" value="HTH_CROC1"/>
    <property type="match status" value="1"/>
</dbReference>
<organism evidence="3">
    <name type="scientific">mine drainage metagenome</name>
    <dbReference type="NCBI Taxonomy" id="410659"/>
    <lineage>
        <taxon>unclassified sequences</taxon>
        <taxon>metagenomes</taxon>
        <taxon>ecological metagenomes</taxon>
    </lineage>
</organism>
<comment type="caution">
    <text evidence="3">The sequence shown here is derived from an EMBL/GenBank/DDBJ whole genome shotgun (WGS) entry which is preliminary data.</text>
</comment>
<dbReference type="CDD" id="cd00093">
    <property type="entry name" value="HTH_XRE"/>
    <property type="match status" value="1"/>
</dbReference>
<dbReference type="Gene3D" id="1.10.260.40">
    <property type="entry name" value="lambda repressor-like DNA-binding domains"/>
    <property type="match status" value="1"/>
</dbReference>
<dbReference type="PANTHER" id="PTHR46797:SF1">
    <property type="entry name" value="METHYLPHOSPHONATE SYNTHASE"/>
    <property type="match status" value="1"/>
</dbReference>
<dbReference type="SUPFAM" id="SSF47413">
    <property type="entry name" value="lambda repressor-like DNA-binding domains"/>
    <property type="match status" value="1"/>
</dbReference>
<accession>T0ZP95</accession>
<feature type="non-terminal residue" evidence="3">
    <location>
        <position position="83"/>
    </location>
</feature>
<dbReference type="InterPro" id="IPR010982">
    <property type="entry name" value="Lambda_DNA-bd_dom_sf"/>
</dbReference>
<gene>
    <name evidence="3" type="ORF">B1B_18036</name>
</gene>
<protein>
    <submittedName>
        <fullName evidence="3">Transcriptional regulator, XRE family</fullName>
    </submittedName>
</protein>
<dbReference type="EMBL" id="AUZY01012055">
    <property type="protein sequence ID" value="EQD31625.1"/>
    <property type="molecule type" value="Genomic_DNA"/>
</dbReference>
<dbReference type="SMART" id="SM00530">
    <property type="entry name" value="HTH_XRE"/>
    <property type="match status" value="1"/>
</dbReference>
<dbReference type="GO" id="GO:0003677">
    <property type="term" value="F:DNA binding"/>
    <property type="evidence" value="ECO:0007669"/>
    <property type="project" value="UniProtKB-KW"/>
</dbReference>
<dbReference type="InterPro" id="IPR050807">
    <property type="entry name" value="TransReg_Diox_bact_type"/>
</dbReference>
<reference evidence="3" key="1">
    <citation type="submission" date="2013-08" db="EMBL/GenBank/DDBJ databases">
        <authorList>
            <person name="Mendez C."/>
            <person name="Richter M."/>
            <person name="Ferrer M."/>
            <person name="Sanchez J."/>
        </authorList>
    </citation>
    <scope>NUCLEOTIDE SEQUENCE</scope>
</reference>
<evidence type="ECO:0000313" key="3">
    <source>
        <dbReference type="EMBL" id="EQD31625.1"/>
    </source>
</evidence>
<reference evidence="3" key="2">
    <citation type="journal article" date="2014" name="ISME J.">
        <title>Microbial stratification in low pH oxic and suboxic macroscopic growths along an acid mine drainage.</title>
        <authorList>
            <person name="Mendez-Garcia C."/>
            <person name="Mesa V."/>
            <person name="Sprenger R.R."/>
            <person name="Richter M."/>
            <person name="Diez M.S."/>
            <person name="Solano J."/>
            <person name="Bargiela R."/>
            <person name="Golyshina O.V."/>
            <person name="Manteca A."/>
            <person name="Ramos J.L."/>
            <person name="Gallego J.R."/>
            <person name="Llorente I."/>
            <person name="Martins Dos Santos V.A."/>
            <person name="Jensen O.N."/>
            <person name="Pelaez A.I."/>
            <person name="Sanchez J."/>
            <person name="Ferrer M."/>
        </authorList>
    </citation>
    <scope>NUCLEOTIDE SEQUENCE</scope>
</reference>
<evidence type="ECO:0000259" key="2">
    <source>
        <dbReference type="PROSITE" id="PS50943"/>
    </source>
</evidence>
<dbReference type="InterPro" id="IPR001387">
    <property type="entry name" value="Cro/C1-type_HTH"/>
</dbReference>
<dbReference type="AlphaFoldDB" id="T0ZP95"/>
<name>T0ZP95_9ZZZZ</name>
<dbReference type="Pfam" id="PF01381">
    <property type="entry name" value="HTH_3"/>
    <property type="match status" value="1"/>
</dbReference>
<feature type="domain" description="HTH cro/C1-type" evidence="2">
    <location>
        <begin position="7"/>
        <end position="61"/>
    </location>
</feature>
<keyword evidence="1" id="KW-0238">DNA-binding</keyword>
<evidence type="ECO:0000256" key="1">
    <source>
        <dbReference type="ARBA" id="ARBA00023125"/>
    </source>
</evidence>
<sequence length="83" mass="9540">MIIGDRLRAVREEKKLSQGDIEKRTGLLRCYISRVENGHTVPAIETLEKMARAFEVPLYQLFYDGEEPPALPNLPKRRTADDI</sequence>
<dbReference type="GO" id="GO:0005829">
    <property type="term" value="C:cytosol"/>
    <property type="evidence" value="ECO:0007669"/>
    <property type="project" value="TreeGrafter"/>
</dbReference>